<organism evidence="1 2">
    <name type="scientific">Apiospora arundinis</name>
    <dbReference type="NCBI Taxonomy" id="335852"/>
    <lineage>
        <taxon>Eukaryota</taxon>
        <taxon>Fungi</taxon>
        <taxon>Dikarya</taxon>
        <taxon>Ascomycota</taxon>
        <taxon>Pezizomycotina</taxon>
        <taxon>Sordariomycetes</taxon>
        <taxon>Xylariomycetidae</taxon>
        <taxon>Amphisphaeriales</taxon>
        <taxon>Apiosporaceae</taxon>
        <taxon>Apiospora</taxon>
    </lineage>
</organism>
<proteinExistence type="predicted"/>
<keyword evidence="2" id="KW-1185">Reference proteome</keyword>
<evidence type="ECO:0000313" key="2">
    <source>
        <dbReference type="Proteomes" id="UP001390339"/>
    </source>
</evidence>
<protein>
    <recommendedName>
        <fullName evidence="3">F-box domain-containing protein</fullName>
    </recommendedName>
</protein>
<dbReference type="Proteomes" id="UP001390339">
    <property type="component" value="Unassembled WGS sequence"/>
</dbReference>
<accession>A0ABR2I332</accession>
<evidence type="ECO:0008006" key="3">
    <source>
        <dbReference type="Google" id="ProtNLM"/>
    </source>
</evidence>
<evidence type="ECO:0000313" key="1">
    <source>
        <dbReference type="EMBL" id="KAK8856793.1"/>
    </source>
</evidence>
<gene>
    <name evidence="1" type="ORF">PGQ11_012705</name>
</gene>
<name>A0ABR2I332_9PEZI</name>
<sequence>MASTATPFPFLGLPTEIQLNVLEYTDLVTPLCAVTWRLRPREFSLPNIGRDHTSPCGSPYDQCHPSNHLYNNSRLENPPTNWPAHASEWDKLPEYRIPDDAEPFRPCPHPDNVGRYGLLRWSEDYRCQHYACQFMPLPEGSETPVDVELERIRIWQPPTSLFLVSRSFSDVCSTVFYGRNRFHLDVLPSWYPDPNKGIPQNVSHDQAAPIFFSRTIPGSAMSLLGTLRIDFADWNAQDRTNPHHSLDERDPITNADAVFTEYAKFLHMIVGKLQLQTLVLTLLPKRCNLWQYSMFDEWDWIALGRQEATKLVRQIVVSRYWSPLKDHPLSVLGGGTGNNGGSGRSERLLALLDFGTDCFSMEVLYVRRQLGNPVPTCVLMYHLGTCLRPFWSGPHRVSDGEPTGLGDADDTVIDEVFFEME</sequence>
<reference evidence="1 2" key="1">
    <citation type="journal article" date="2024" name="IMA Fungus">
        <title>Apiospora arundinis, a panoply of carbohydrate-active enzymes and secondary metabolites.</title>
        <authorList>
            <person name="Sorensen T."/>
            <person name="Petersen C."/>
            <person name="Muurmann A.T."/>
            <person name="Christiansen J.V."/>
            <person name="Brundto M.L."/>
            <person name="Overgaard C.K."/>
            <person name="Boysen A.T."/>
            <person name="Wollenberg R.D."/>
            <person name="Larsen T.O."/>
            <person name="Sorensen J.L."/>
            <person name="Nielsen K.L."/>
            <person name="Sondergaard T.E."/>
        </authorList>
    </citation>
    <scope>NUCLEOTIDE SEQUENCE [LARGE SCALE GENOMIC DNA]</scope>
    <source>
        <strain evidence="1 2">AAU 773</strain>
    </source>
</reference>
<dbReference type="EMBL" id="JAPCWZ010000007">
    <property type="protein sequence ID" value="KAK8856793.1"/>
    <property type="molecule type" value="Genomic_DNA"/>
</dbReference>
<comment type="caution">
    <text evidence="1">The sequence shown here is derived from an EMBL/GenBank/DDBJ whole genome shotgun (WGS) entry which is preliminary data.</text>
</comment>